<keyword evidence="2" id="KW-1185">Reference proteome</keyword>
<dbReference type="Proteomes" id="UP001279734">
    <property type="component" value="Unassembled WGS sequence"/>
</dbReference>
<sequence length="150" mass="16375">MQCGRSSLKIAPYDTIQLKQGSSWLDEDCSEFGSPLFKSLLGMTLEASYHRCAGIVELLSGSNSIWPHVSMHAVLIVWYRGFKDVVDVLLGYGLEANSVECVLLQSSKPSLHINVDCTALVVVVDVVMLELAQEMDSHNMEGFCALHGAA</sequence>
<name>A0AAD3T3A7_NEPGR</name>
<gene>
    <name evidence="1" type="ORF">Nepgr_022833</name>
</gene>
<reference evidence="1" key="1">
    <citation type="submission" date="2023-05" db="EMBL/GenBank/DDBJ databases">
        <title>Nepenthes gracilis genome sequencing.</title>
        <authorList>
            <person name="Fukushima K."/>
        </authorList>
    </citation>
    <scope>NUCLEOTIDE SEQUENCE</scope>
    <source>
        <strain evidence="1">SING2019-196</strain>
    </source>
</reference>
<comment type="caution">
    <text evidence="1">The sequence shown here is derived from an EMBL/GenBank/DDBJ whole genome shotgun (WGS) entry which is preliminary data.</text>
</comment>
<dbReference type="AlphaFoldDB" id="A0AAD3T3A7"/>
<accession>A0AAD3T3A7</accession>
<organism evidence="1 2">
    <name type="scientific">Nepenthes gracilis</name>
    <name type="common">Slender pitcher plant</name>
    <dbReference type="NCBI Taxonomy" id="150966"/>
    <lineage>
        <taxon>Eukaryota</taxon>
        <taxon>Viridiplantae</taxon>
        <taxon>Streptophyta</taxon>
        <taxon>Embryophyta</taxon>
        <taxon>Tracheophyta</taxon>
        <taxon>Spermatophyta</taxon>
        <taxon>Magnoliopsida</taxon>
        <taxon>eudicotyledons</taxon>
        <taxon>Gunneridae</taxon>
        <taxon>Pentapetalae</taxon>
        <taxon>Caryophyllales</taxon>
        <taxon>Nepenthaceae</taxon>
        <taxon>Nepenthes</taxon>
    </lineage>
</organism>
<proteinExistence type="predicted"/>
<protein>
    <submittedName>
        <fullName evidence="1">Uncharacterized protein</fullName>
    </submittedName>
</protein>
<evidence type="ECO:0000313" key="2">
    <source>
        <dbReference type="Proteomes" id="UP001279734"/>
    </source>
</evidence>
<evidence type="ECO:0000313" key="1">
    <source>
        <dbReference type="EMBL" id="GMH20991.1"/>
    </source>
</evidence>
<dbReference type="EMBL" id="BSYO01000022">
    <property type="protein sequence ID" value="GMH20991.1"/>
    <property type="molecule type" value="Genomic_DNA"/>
</dbReference>